<dbReference type="AlphaFoldDB" id="A0A4P7GJA8"/>
<proteinExistence type="predicted"/>
<evidence type="ECO:0000259" key="4">
    <source>
        <dbReference type="PROSITE" id="PS50043"/>
    </source>
</evidence>
<dbReference type="GO" id="GO:0000160">
    <property type="term" value="P:phosphorelay signal transduction system"/>
    <property type="evidence" value="ECO:0007669"/>
    <property type="project" value="InterPro"/>
</dbReference>
<protein>
    <submittedName>
        <fullName evidence="6">Response regulator transcription factor</fullName>
    </submittedName>
</protein>
<feature type="domain" description="Response regulatory" evidence="5">
    <location>
        <begin position="7"/>
        <end position="128"/>
    </location>
</feature>
<dbReference type="CDD" id="cd06170">
    <property type="entry name" value="LuxR_C_like"/>
    <property type="match status" value="1"/>
</dbReference>
<dbReference type="Pfam" id="PF00072">
    <property type="entry name" value="Response_reg"/>
    <property type="match status" value="1"/>
</dbReference>
<feature type="domain" description="HTH luxR-type" evidence="4">
    <location>
        <begin position="150"/>
        <end position="221"/>
    </location>
</feature>
<evidence type="ECO:0000313" key="7">
    <source>
        <dbReference type="Proteomes" id="UP000294894"/>
    </source>
</evidence>
<evidence type="ECO:0000259" key="5">
    <source>
        <dbReference type="PROSITE" id="PS50110"/>
    </source>
</evidence>
<dbReference type="GO" id="GO:0003677">
    <property type="term" value="F:DNA binding"/>
    <property type="evidence" value="ECO:0007669"/>
    <property type="project" value="UniProtKB-KW"/>
</dbReference>
<dbReference type="InterPro" id="IPR000792">
    <property type="entry name" value="Tscrpt_reg_LuxR_C"/>
</dbReference>
<feature type="modified residue" description="4-aspartylphosphate" evidence="3">
    <location>
        <position position="59"/>
    </location>
</feature>
<evidence type="ECO:0000256" key="2">
    <source>
        <dbReference type="ARBA" id="ARBA00023125"/>
    </source>
</evidence>
<dbReference type="PROSITE" id="PS50110">
    <property type="entry name" value="RESPONSE_REGULATORY"/>
    <property type="match status" value="1"/>
</dbReference>
<dbReference type="SUPFAM" id="SSF52172">
    <property type="entry name" value="CheY-like"/>
    <property type="match status" value="1"/>
</dbReference>
<keyword evidence="7" id="KW-1185">Reference proteome</keyword>
<dbReference type="CDD" id="cd17535">
    <property type="entry name" value="REC_NarL-like"/>
    <property type="match status" value="1"/>
</dbReference>
<evidence type="ECO:0000256" key="1">
    <source>
        <dbReference type="ARBA" id="ARBA00022553"/>
    </source>
</evidence>
<dbReference type="InterPro" id="IPR011006">
    <property type="entry name" value="CheY-like_superfamily"/>
</dbReference>
<keyword evidence="2" id="KW-0238">DNA-binding</keyword>
<evidence type="ECO:0000256" key="3">
    <source>
        <dbReference type="PROSITE-ProRule" id="PRU00169"/>
    </source>
</evidence>
<dbReference type="PROSITE" id="PS00622">
    <property type="entry name" value="HTH_LUXR_1"/>
    <property type="match status" value="1"/>
</dbReference>
<dbReference type="PANTHER" id="PTHR45566:SF2">
    <property type="entry name" value="NARL SUBFAMILY"/>
    <property type="match status" value="1"/>
</dbReference>
<dbReference type="OrthoDB" id="4135368at2"/>
<dbReference type="Proteomes" id="UP000294894">
    <property type="component" value="Chromosome"/>
</dbReference>
<keyword evidence="1 3" id="KW-0597">Phosphoprotein</keyword>
<accession>A0A4P7GJA8</accession>
<dbReference type="SUPFAM" id="SSF46894">
    <property type="entry name" value="C-terminal effector domain of the bipartite response regulators"/>
    <property type="match status" value="1"/>
</dbReference>
<dbReference type="EMBL" id="CP038267">
    <property type="protein sequence ID" value="QBR91817.1"/>
    <property type="molecule type" value="Genomic_DNA"/>
</dbReference>
<dbReference type="InterPro" id="IPR016032">
    <property type="entry name" value="Sig_transdc_resp-reg_C-effctor"/>
</dbReference>
<organism evidence="6 7">
    <name type="scientific">Nocardioides euryhalodurans</name>
    <dbReference type="NCBI Taxonomy" id="2518370"/>
    <lineage>
        <taxon>Bacteria</taxon>
        <taxon>Bacillati</taxon>
        <taxon>Actinomycetota</taxon>
        <taxon>Actinomycetes</taxon>
        <taxon>Propionibacteriales</taxon>
        <taxon>Nocardioidaceae</taxon>
        <taxon>Nocardioides</taxon>
    </lineage>
</organism>
<dbReference type="PROSITE" id="PS50043">
    <property type="entry name" value="HTH_LUXR_2"/>
    <property type="match status" value="1"/>
</dbReference>
<dbReference type="SMART" id="SM00421">
    <property type="entry name" value="HTH_LUXR"/>
    <property type="match status" value="1"/>
</dbReference>
<dbReference type="SMART" id="SM00448">
    <property type="entry name" value="REC"/>
    <property type="match status" value="1"/>
</dbReference>
<dbReference type="InterPro" id="IPR001789">
    <property type="entry name" value="Sig_transdc_resp-reg_receiver"/>
</dbReference>
<name>A0A4P7GJA8_9ACTN</name>
<dbReference type="PRINTS" id="PR00038">
    <property type="entry name" value="HTHLUXR"/>
</dbReference>
<dbReference type="Pfam" id="PF00196">
    <property type="entry name" value="GerE"/>
    <property type="match status" value="1"/>
</dbReference>
<dbReference type="PANTHER" id="PTHR45566">
    <property type="entry name" value="HTH-TYPE TRANSCRIPTIONAL REGULATOR YHJB-RELATED"/>
    <property type="match status" value="1"/>
</dbReference>
<dbReference type="KEGG" id="noy:EXE57_05670"/>
<reference evidence="6 7" key="1">
    <citation type="submission" date="2019-03" db="EMBL/GenBank/DDBJ databases">
        <title>Three New Species of Nocardioides, Nocardioides euryhalodurans sp. nov., Nocardioides seonyuensis sp. nov. and Nocardioides eburneoflavus sp. nov., Iolated from Soil.</title>
        <authorList>
            <person name="Roh S.G."/>
            <person name="Lee C."/>
            <person name="Kim M.-K."/>
            <person name="Kim S.B."/>
        </authorList>
    </citation>
    <scope>NUCLEOTIDE SEQUENCE [LARGE SCALE GENOMIC DNA]</scope>
    <source>
        <strain evidence="6 7">MMS17-SY117</strain>
    </source>
</reference>
<sequence length="222" mass="23172">MSQGSPAVVVAEDALLIREGICQLLVASGCTVLAAVPDADQLSSALETHIGEVDVVVLDIRMPPTHTDEGIRALEELRARGSTVGVLLLSMYASGSLAVRALSAGGATGYLLKDRVKDGTALADAVRTVAGGGSVVDPEVVTLLMSSTGRARGLEALTPKELEVLRLMAEGRSNLGIGRVLGISPKTVDTHVEHILDKLGIQPSEGENRRVLAVLELLRNRG</sequence>
<dbReference type="Gene3D" id="3.40.50.2300">
    <property type="match status" value="1"/>
</dbReference>
<dbReference type="InterPro" id="IPR051015">
    <property type="entry name" value="EvgA-like"/>
</dbReference>
<dbReference type="InterPro" id="IPR058245">
    <property type="entry name" value="NreC/VraR/RcsB-like_REC"/>
</dbReference>
<dbReference type="GO" id="GO:0006355">
    <property type="term" value="P:regulation of DNA-templated transcription"/>
    <property type="evidence" value="ECO:0007669"/>
    <property type="project" value="InterPro"/>
</dbReference>
<evidence type="ECO:0000313" key="6">
    <source>
        <dbReference type="EMBL" id="QBR91817.1"/>
    </source>
</evidence>
<gene>
    <name evidence="6" type="ORF">EXE57_05670</name>
</gene>